<dbReference type="Proteomes" id="UP000683360">
    <property type="component" value="Unassembled WGS sequence"/>
</dbReference>
<organism evidence="2 3">
    <name type="scientific">Mytilus edulis</name>
    <name type="common">Blue mussel</name>
    <dbReference type="NCBI Taxonomy" id="6550"/>
    <lineage>
        <taxon>Eukaryota</taxon>
        <taxon>Metazoa</taxon>
        <taxon>Spiralia</taxon>
        <taxon>Lophotrochozoa</taxon>
        <taxon>Mollusca</taxon>
        <taxon>Bivalvia</taxon>
        <taxon>Autobranchia</taxon>
        <taxon>Pteriomorphia</taxon>
        <taxon>Mytilida</taxon>
        <taxon>Mytiloidea</taxon>
        <taxon>Mytilidae</taxon>
        <taxon>Mytilinae</taxon>
        <taxon>Mytilus</taxon>
    </lineage>
</organism>
<evidence type="ECO:0000313" key="2">
    <source>
        <dbReference type="EMBL" id="CAG2238181.1"/>
    </source>
</evidence>
<proteinExistence type="predicted"/>
<feature type="region of interest" description="Disordered" evidence="1">
    <location>
        <begin position="141"/>
        <end position="161"/>
    </location>
</feature>
<name>A0A8S3UBB3_MYTED</name>
<gene>
    <name evidence="2" type="ORF">MEDL_50613</name>
</gene>
<protein>
    <submittedName>
        <fullName evidence="2">Uncharacterized protein</fullName>
    </submittedName>
</protein>
<dbReference type="AlphaFoldDB" id="A0A8S3UBB3"/>
<evidence type="ECO:0000256" key="1">
    <source>
        <dbReference type="SAM" id="MobiDB-lite"/>
    </source>
</evidence>
<evidence type="ECO:0000313" key="3">
    <source>
        <dbReference type="Proteomes" id="UP000683360"/>
    </source>
</evidence>
<feature type="compositionally biased region" description="Basic and acidic residues" evidence="1">
    <location>
        <begin position="102"/>
        <end position="120"/>
    </location>
</feature>
<feature type="region of interest" description="Disordered" evidence="1">
    <location>
        <begin position="76"/>
        <end position="120"/>
    </location>
</feature>
<reference evidence="2" key="1">
    <citation type="submission" date="2021-03" db="EMBL/GenBank/DDBJ databases">
        <authorList>
            <person name="Bekaert M."/>
        </authorList>
    </citation>
    <scope>NUCLEOTIDE SEQUENCE</scope>
</reference>
<comment type="caution">
    <text evidence="2">The sequence shown here is derived from an EMBL/GenBank/DDBJ whole genome shotgun (WGS) entry which is preliminary data.</text>
</comment>
<dbReference type="EMBL" id="CAJPWZ010002417">
    <property type="protein sequence ID" value="CAG2238181.1"/>
    <property type="molecule type" value="Genomic_DNA"/>
</dbReference>
<feature type="region of interest" description="Disordered" evidence="1">
    <location>
        <begin position="1"/>
        <end position="29"/>
    </location>
</feature>
<sequence length="161" mass="18454">MEGDTTKKNADPPETDLDYYSRPENYEGSNLTNIKRFNFAKQKEDKAKLDALKSKKKKKDGFDLFKRYRHILKGYLDADIEPDEPDTSDDEGEESSSKKIKFIAEEDSKSEKSDIEKPKTIDSIKRKKKLDVKLESFDSCEIPINTPDTQRIPGTELALGQ</sequence>
<feature type="compositionally biased region" description="Basic and acidic residues" evidence="1">
    <location>
        <begin position="1"/>
        <end position="11"/>
    </location>
</feature>
<keyword evidence="3" id="KW-1185">Reference proteome</keyword>
<dbReference type="OrthoDB" id="6160577at2759"/>
<feature type="compositionally biased region" description="Acidic residues" evidence="1">
    <location>
        <begin position="78"/>
        <end position="94"/>
    </location>
</feature>
<accession>A0A8S3UBB3</accession>